<protein>
    <submittedName>
        <fullName evidence="1">Uncharacterized protein</fullName>
    </submittedName>
</protein>
<keyword evidence="2" id="KW-1185">Reference proteome</keyword>
<organism evidence="1 2">
    <name type="scientific">Ancylostoma caninum</name>
    <name type="common">Dog hookworm</name>
    <dbReference type="NCBI Taxonomy" id="29170"/>
    <lineage>
        <taxon>Eukaryota</taxon>
        <taxon>Metazoa</taxon>
        <taxon>Ecdysozoa</taxon>
        <taxon>Nematoda</taxon>
        <taxon>Chromadorea</taxon>
        <taxon>Rhabditida</taxon>
        <taxon>Rhabditina</taxon>
        <taxon>Rhabditomorpha</taxon>
        <taxon>Strongyloidea</taxon>
        <taxon>Ancylostomatidae</taxon>
        <taxon>Ancylostomatinae</taxon>
        <taxon>Ancylostoma</taxon>
    </lineage>
</organism>
<name>A0A368FY60_ANCCA</name>
<dbReference type="Proteomes" id="UP000252519">
    <property type="component" value="Unassembled WGS sequence"/>
</dbReference>
<proteinExistence type="predicted"/>
<gene>
    <name evidence="1" type="ORF">ANCCAN_18401</name>
</gene>
<accession>A0A368FY60</accession>
<sequence length="28" mass="3338">MISAASSTDARMQMLTRRLSQRHLWQVY</sequence>
<dbReference type="EMBL" id="JOJR01000630">
    <property type="protein sequence ID" value="RCN35730.1"/>
    <property type="molecule type" value="Genomic_DNA"/>
</dbReference>
<dbReference type="AlphaFoldDB" id="A0A368FY60"/>
<evidence type="ECO:0000313" key="1">
    <source>
        <dbReference type="EMBL" id="RCN35730.1"/>
    </source>
</evidence>
<reference evidence="1 2" key="1">
    <citation type="submission" date="2014-10" db="EMBL/GenBank/DDBJ databases">
        <title>Draft genome of the hookworm Ancylostoma caninum.</title>
        <authorList>
            <person name="Mitreva M."/>
        </authorList>
    </citation>
    <scope>NUCLEOTIDE SEQUENCE [LARGE SCALE GENOMIC DNA]</scope>
    <source>
        <strain evidence="1 2">Baltimore</strain>
    </source>
</reference>
<evidence type="ECO:0000313" key="2">
    <source>
        <dbReference type="Proteomes" id="UP000252519"/>
    </source>
</evidence>
<comment type="caution">
    <text evidence="1">The sequence shown here is derived from an EMBL/GenBank/DDBJ whole genome shotgun (WGS) entry which is preliminary data.</text>
</comment>